<feature type="domain" description="RING-type" evidence="9">
    <location>
        <begin position="179"/>
        <end position="366"/>
    </location>
</feature>
<proteinExistence type="predicted"/>
<dbReference type="EC" id="2.3.2.31" evidence="2"/>
<keyword evidence="7" id="KW-0833">Ubl conjugation pathway</keyword>
<accession>A0A401G7N4</accession>
<organism evidence="10 11">
    <name type="scientific">Sparassis crispa</name>
    <dbReference type="NCBI Taxonomy" id="139825"/>
    <lineage>
        <taxon>Eukaryota</taxon>
        <taxon>Fungi</taxon>
        <taxon>Dikarya</taxon>
        <taxon>Basidiomycota</taxon>
        <taxon>Agaricomycotina</taxon>
        <taxon>Agaricomycetes</taxon>
        <taxon>Polyporales</taxon>
        <taxon>Sparassidaceae</taxon>
        <taxon>Sparassis</taxon>
    </lineage>
</organism>
<dbReference type="InterPro" id="IPR031127">
    <property type="entry name" value="E3_UB_ligase_RBR"/>
</dbReference>
<dbReference type="Pfam" id="PF01485">
    <property type="entry name" value="IBR"/>
    <property type="match status" value="1"/>
</dbReference>
<evidence type="ECO:0000256" key="4">
    <source>
        <dbReference type="ARBA" id="ARBA00022723"/>
    </source>
</evidence>
<dbReference type="Proteomes" id="UP000287166">
    <property type="component" value="Unassembled WGS sequence"/>
</dbReference>
<evidence type="ECO:0000256" key="2">
    <source>
        <dbReference type="ARBA" id="ARBA00012251"/>
    </source>
</evidence>
<dbReference type="OrthoDB" id="9977870at2759"/>
<dbReference type="SMART" id="SM00647">
    <property type="entry name" value="IBR"/>
    <property type="match status" value="2"/>
</dbReference>
<gene>
    <name evidence="10" type="ORF">SCP_0110410</name>
</gene>
<dbReference type="GO" id="GO:0016567">
    <property type="term" value="P:protein ubiquitination"/>
    <property type="evidence" value="ECO:0007669"/>
    <property type="project" value="InterPro"/>
</dbReference>
<keyword evidence="6" id="KW-0863">Zinc-finger</keyword>
<keyword evidence="11" id="KW-1185">Reference proteome</keyword>
<comment type="caution">
    <text evidence="10">The sequence shown here is derived from an EMBL/GenBank/DDBJ whole genome shotgun (WGS) entry which is preliminary data.</text>
</comment>
<dbReference type="Pfam" id="PF22191">
    <property type="entry name" value="IBR_1"/>
    <property type="match status" value="1"/>
</dbReference>
<dbReference type="CDD" id="cd22584">
    <property type="entry name" value="Rcat_RBR_unk"/>
    <property type="match status" value="1"/>
</dbReference>
<dbReference type="RefSeq" id="XP_027609071.1">
    <property type="nucleotide sequence ID" value="XM_027753270.1"/>
</dbReference>
<comment type="catalytic activity">
    <reaction evidence="1">
        <text>[E2 ubiquitin-conjugating enzyme]-S-ubiquitinyl-L-cysteine + [acceptor protein]-L-lysine = [E2 ubiquitin-conjugating enzyme]-L-cysteine + [acceptor protein]-N(6)-ubiquitinyl-L-lysine.</text>
        <dbReference type="EC" id="2.3.2.31"/>
    </reaction>
</comment>
<dbReference type="SUPFAM" id="SSF57850">
    <property type="entry name" value="RING/U-box"/>
    <property type="match status" value="2"/>
</dbReference>
<dbReference type="STRING" id="139825.A0A401G7N4"/>
<name>A0A401G7N4_9APHY</name>
<keyword evidence="8" id="KW-0862">Zinc</keyword>
<protein>
    <recommendedName>
        <fullName evidence="2">RBR-type E3 ubiquitin transferase</fullName>
        <ecNumber evidence="2">2.3.2.31</ecNumber>
    </recommendedName>
</protein>
<evidence type="ECO:0000256" key="3">
    <source>
        <dbReference type="ARBA" id="ARBA00022679"/>
    </source>
</evidence>
<evidence type="ECO:0000313" key="11">
    <source>
        <dbReference type="Proteomes" id="UP000287166"/>
    </source>
</evidence>
<evidence type="ECO:0000256" key="8">
    <source>
        <dbReference type="ARBA" id="ARBA00022833"/>
    </source>
</evidence>
<dbReference type="GO" id="GO:0008270">
    <property type="term" value="F:zinc ion binding"/>
    <property type="evidence" value="ECO:0007669"/>
    <property type="project" value="UniProtKB-KW"/>
</dbReference>
<keyword evidence="4" id="KW-0479">Metal-binding</keyword>
<dbReference type="Gene3D" id="1.20.120.1750">
    <property type="match status" value="1"/>
</dbReference>
<keyword evidence="5" id="KW-0677">Repeat</keyword>
<evidence type="ECO:0000313" key="10">
    <source>
        <dbReference type="EMBL" id="GBE78158.1"/>
    </source>
</evidence>
<evidence type="ECO:0000256" key="6">
    <source>
        <dbReference type="ARBA" id="ARBA00022771"/>
    </source>
</evidence>
<sequence>MMAVGRPAAAYLDDELAISALVAQLTVDDIHHLRSSNKGKKSALSGPTDEEVALQLYEDEARALLTITEDIVFARSVDSALDTDYALLEEIARAEAGAREDREMAVALSEGRPATSRSPTPASLLVSSDVLNNLLTVFPDRTSHGASRTLSFGPTDVSVPRIASSSKVVLHSTKSVARKREECVICTDRIDGVEIRAPCGHFYDVGCLMDLFRSATVDESLFPPRCCQQPFAFNEVRCYLGAELSASFEAKAVEFSTANRLYCHRPTCSAFLGSKTADVTSRTCLKCFSQTCGRCKEAAHGTLSCTDADDASILALAQEAGWKRCPRCRHMVELAIGCYHMTCRCRMEFCYVCTETWKNCTCPQWDETRLYAAAENRVQRQMPEVPQLQFHQMVAQVAAMITTVDTRGGAVVAEVSANSVTITCVISSCVVRIVRCSFAYGVAATACRPRALQIDQDLS</sequence>
<dbReference type="InParanoid" id="A0A401G7N4"/>
<dbReference type="InterPro" id="IPR002867">
    <property type="entry name" value="IBR_dom"/>
</dbReference>
<dbReference type="CDD" id="cd20335">
    <property type="entry name" value="BRcat_RBR"/>
    <property type="match status" value="1"/>
</dbReference>
<dbReference type="EMBL" id="BFAD01000001">
    <property type="protein sequence ID" value="GBE78158.1"/>
    <property type="molecule type" value="Genomic_DNA"/>
</dbReference>
<reference evidence="10 11" key="1">
    <citation type="journal article" date="2018" name="Sci. Rep.">
        <title>Genome sequence of the cauliflower mushroom Sparassis crispa (Hanabiratake) and its association with beneficial usage.</title>
        <authorList>
            <person name="Kiyama R."/>
            <person name="Furutani Y."/>
            <person name="Kawaguchi K."/>
            <person name="Nakanishi T."/>
        </authorList>
    </citation>
    <scope>NUCLEOTIDE SEQUENCE [LARGE SCALE GENOMIC DNA]</scope>
</reference>
<dbReference type="PANTHER" id="PTHR11685">
    <property type="entry name" value="RBR FAMILY RING FINGER AND IBR DOMAIN-CONTAINING"/>
    <property type="match status" value="1"/>
</dbReference>
<dbReference type="AlphaFoldDB" id="A0A401G7N4"/>
<dbReference type="InterPro" id="IPR044066">
    <property type="entry name" value="TRIAD_supradom"/>
</dbReference>
<dbReference type="GO" id="GO:0061630">
    <property type="term" value="F:ubiquitin protein ligase activity"/>
    <property type="evidence" value="ECO:0007669"/>
    <property type="project" value="UniProtKB-EC"/>
</dbReference>
<evidence type="ECO:0000256" key="7">
    <source>
        <dbReference type="ARBA" id="ARBA00022786"/>
    </source>
</evidence>
<dbReference type="PROSITE" id="PS51873">
    <property type="entry name" value="TRIAD"/>
    <property type="match status" value="1"/>
</dbReference>
<evidence type="ECO:0000256" key="5">
    <source>
        <dbReference type="ARBA" id="ARBA00022737"/>
    </source>
</evidence>
<dbReference type="GeneID" id="38775075"/>
<evidence type="ECO:0000259" key="9">
    <source>
        <dbReference type="PROSITE" id="PS51873"/>
    </source>
</evidence>
<evidence type="ECO:0000256" key="1">
    <source>
        <dbReference type="ARBA" id="ARBA00001798"/>
    </source>
</evidence>
<keyword evidence="3" id="KW-0808">Transferase</keyword>